<name>A0A8S1KYG5_PARPR</name>
<dbReference type="AlphaFoldDB" id="A0A8S1KYG5"/>
<feature type="transmembrane region" description="Helical" evidence="1">
    <location>
        <begin position="449"/>
        <end position="472"/>
    </location>
</feature>
<reference evidence="2" key="1">
    <citation type="submission" date="2021-01" db="EMBL/GenBank/DDBJ databases">
        <authorList>
            <consortium name="Genoscope - CEA"/>
            <person name="William W."/>
        </authorList>
    </citation>
    <scope>NUCLEOTIDE SEQUENCE</scope>
</reference>
<accession>A0A8S1KYG5</accession>
<evidence type="ECO:0000313" key="3">
    <source>
        <dbReference type="Proteomes" id="UP000688137"/>
    </source>
</evidence>
<dbReference type="Proteomes" id="UP000688137">
    <property type="component" value="Unassembled WGS sequence"/>
</dbReference>
<sequence>MADQEKNLEPPQDQPDQEQFLLQQAQDNRQVFDVENQQEIQKDSNGFKMEDMNNEEESRMMKRDIIKKRKKREKKEKLISARRLKRMLKKKPIDKIRLVYQAYFFIVSITVLTLSILSYRDQTVYEGDYQQFIDNVKSYVIDDIQFTYTNKNCKTQFGSEYSSLYEYEWPGTRIGCDCSKGFNFSTLTDYNIDAFFSESFMLGRICSQELLSKNCNTVNEQQPKIFNSWNDGSYGRPFVLCARRKIGIDLQSNSSNCQSDHKVCGTGDNVFCVPTDVSCPISEIGFTTNSNYQNIKSKNNTNIGDIFDLGAGFYFYYIKNTSSLPIVEFRVTEGDKVCRRNLDQNISPNRIDYPLMLSRRKQCENTDQLFQIVHSIDEEQFYLSNNVIYLSDKLPYFNIDTKYNWTLHAKTFIPWAPQCRGDLFDQVLQEGNTLHYVYISLRVQLGVTIAYFIVIGLIFNIVGTMTACNFAWSCMATRPESQYNYIFLIEIGFKILLQITEIIVIIVSFALIDGKRKIIKQVNDDGCVSDPVSDYFFTNLESDLTKFAWSYNLANLVIFAVTLILDLIIIKHSINQGHHHGAKKHHEKLEHQELDVGSNGESGNQQEVKSDLKLQVKTEALQTPI</sequence>
<evidence type="ECO:0000256" key="1">
    <source>
        <dbReference type="SAM" id="Phobius"/>
    </source>
</evidence>
<gene>
    <name evidence="2" type="ORF">PPRIM_AZ9-3.1.T0290264</name>
</gene>
<feature type="transmembrane region" description="Helical" evidence="1">
    <location>
        <begin position="549"/>
        <end position="570"/>
    </location>
</feature>
<dbReference type="EMBL" id="CAJJDM010000028">
    <property type="protein sequence ID" value="CAD8059937.1"/>
    <property type="molecule type" value="Genomic_DNA"/>
</dbReference>
<evidence type="ECO:0000313" key="2">
    <source>
        <dbReference type="EMBL" id="CAD8059937.1"/>
    </source>
</evidence>
<dbReference type="OMA" id="HAKTFIP"/>
<feature type="transmembrane region" description="Helical" evidence="1">
    <location>
        <begin position="98"/>
        <end position="119"/>
    </location>
</feature>
<comment type="caution">
    <text evidence="2">The sequence shown here is derived from an EMBL/GenBank/DDBJ whole genome shotgun (WGS) entry which is preliminary data.</text>
</comment>
<keyword evidence="1" id="KW-1133">Transmembrane helix</keyword>
<keyword evidence="1" id="KW-0472">Membrane</keyword>
<organism evidence="2 3">
    <name type="scientific">Paramecium primaurelia</name>
    <dbReference type="NCBI Taxonomy" id="5886"/>
    <lineage>
        <taxon>Eukaryota</taxon>
        <taxon>Sar</taxon>
        <taxon>Alveolata</taxon>
        <taxon>Ciliophora</taxon>
        <taxon>Intramacronucleata</taxon>
        <taxon>Oligohymenophorea</taxon>
        <taxon>Peniculida</taxon>
        <taxon>Parameciidae</taxon>
        <taxon>Paramecium</taxon>
    </lineage>
</organism>
<proteinExistence type="predicted"/>
<evidence type="ECO:0008006" key="4">
    <source>
        <dbReference type="Google" id="ProtNLM"/>
    </source>
</evidence>
<keyword evidence="1" id="KW-0812">Transmembrane</keyword>
<feature type="transmembrane region" description="Helical" evidence="1">
    <location>
        <begin position="484"/>
        <end position="512"/>
    </location>
</feature>
<keyword evidence="3" id="KW-1185">Reference proteome</keyword>
<protein>
    <recommendedName>
        <fullName evidence="4">Transmembrane protein</fullName>
    </recommendedName>
</protein>